<dbReference type="SMART" id="SM00308">
    <property type="entry name" value="LH2"/>
    <property type="match status" value="1"/>
</dbReference>
<dbReference type="AlphaFoldDB" id="A0A819F2Z1"/>
<name>A0A819F2Z1_9BILA</name>
<evidence type="ECO:0000256" key="1">
    <source>
        <dbReference type="ARBA" id="ARBA00004141"/>
    </source>
</evidence>
<dbReference type="EMBL" id="CAJOAY010001569">
    <property type="protein sequence ID" value="CAF3859779.1"/>
    <property type="molecule type" value="Genomic_DNA"/>
</dbReference>
<dbReference type="SUPFAM" id="SSF49723">
    <property type="entry name" value="Lipase/lipooxygenase domain (PLAT/LH2 domain)"/>
    <property type="match status" value="1"/>
</dbReference>
<feature type="region of interest" description="Disordered" evidence="8">
    <location>
        <begin position="229"/>
        <end position="249"/>
    </location>
</feature>
<comment type="caution">
    <text evidence="11">The sequence shown here is derived from an EMBL/GenBank/DDBJ whole genome shotgun (WGS) entry which is preliminary data.</text>
</comment>
<sequence length="935" mass="109571">MHKKTTIHKETIVGEKGETTVRIFSNETHQIFQRGQIDTFIMTVPKSLGPLNYIHIWHDNQNSQSSSSWFLKYMIIYDLQTLQKSYFICQKWFSIMKDDGQVERILPIAGDLQKSQLSHILSKHAYYNISDNHLWFSIFLRPQSNIFTRAQRCTCCFVLLLTSMLFNILYYDQENEIKTDKNNNGISLSLGPLYISPEQIIIGIIVELLTFLPSLLLVQLFRNVQPRQSHRNQISSSPEMPSKTKKQSVSEIANVNNKKKKKRKITFPWWCVYLGYILSLLLSIASIFFIVVKGIEFGDVKTQKWLTSSIISFFSSILLVQPLKIIALIIFFAYFIRKSQNDKEINETIDDNGDIYVDDNEEYLQSDKKSSPFIYRSKPNVHRLTKYQLDAIRNECIKEAKMWSIIKEILTYLCFICLLYVICFSNTNPNGFYQVQHLESFFLNTRQVDQDYTTITTIDDYWNWLENSFAENSRAQQWYNGEAPRNLSGFVNDKSNRLIGWIIMRQLRVKPQLCSNKQNLMLICENDYDLLNEEKDSFQPGWKLNNETVAQIDYSSTILQSFQYQNDDQLDSYITIGDFETYSSGGYVYEFRGRLNDIQTNLSKLHQLGWIDNKTRAVIIEFSLYNPNVQLFTSITLLTEFLSTGGIYPQYDFQPFSFESIIVCSWTSVGIYIWRYNEANRVGDLFKQTNGYAYINLQLAVYINDIYTYIIGFSCFFGTLKLVRFCRLNRRLSFVIETIHHARKDLVLFGMMFSIIFIAFICLFYLLFVSSLSTCATLMETAQMLFEILLMNFDGNAIVNASPFLGPFSFTLFILLGEFTCLNMFITIINDSLRFVRKNMRKSLNEDDMLVYMLHKFQYWIGFGRRSAIKRFEENEERMRSTYYEPVEHFPDKVNQLLDALDKVYIDQQTSIFEPKSSARAIYKKRYGMNKETVV</sequence>
<organism evidence="11 12">
    <name type="scientific">Adineta steineri</name>
    <dbReference type="NCBI Taxonomy" id="433720"/>
    <lineage>
        <taxon>Eukaryota</taxon>
        <taxon>Metazoa</taxon>
        <taxon>Spiralia</taxon>
        <taxon>Gnathifera</taxon>
        <taxon>Rotifera</taxon>
        <taxon>Eurotatoria</taxon>
        <taxon>Bdelloidea</taxon>
        <taxon>Adinetida</taxon>
        <taxon>Adinetidae</taxon>
        <taxon>Adineta</taxon>
    </lineage>
</organism>
<dbReference type="Gene3D" id="2.60.60.20">
    <property type="entry name" value="PLAT/LH2 domain"/>
    <property type="match status" value="1"/>
</dbReference>
<dbReference type="GO" id="GO:0005262">
    <property type="term" value="F:calcium channel activity"/>
    <property type="evidence" value="ECO:0007669"/>
    <property type="project" value="TreeGrafter"/>
</dbReference>
<evidence type="ECO:0000313" key="12">
    <source>
        <dbReference type="Proteomes" id="UP000663881"/>
    </source>
</evidence>
<accession>A0A819F2Z1</accession>
<evidence type="ECO:0000256" key="8">
    <source>
        <dbReference type="SAM" id="MobiDB-lite"/>
    </source>
</evidence>
<feature type="transmembrane region" description="Helical" evidence="9">
    <location>
        <begin position="409"/>
        <end position="427"/>
    </location>
</feature>
<dbReference type="PROSITE" id="PS50095">
    <property type="entry name" value="PLAT"/>
    <property type="match status" value="1"/>
</dbReference>
<dbReference type="GO" id="GO:0050982">
    <property type="term" value="P:detection of mechanical stimulus"/>
    <property type="evidence" value="ECO:0007669"/>
    <property type="project" value="TreeGrafter"/>
</dbReference>
<comment type="caution">
    <text evidence="7">Lacks conserved residue(s) required for the propagation of feature annotation.</text>
</comment>
<keyword evidence="6 9" id="KW-0472">Membrane</keyword>
<dbReference type="InterPro" id="IPR036392">
    <property type="entry name" value="PLAT/LH2_dom_sf"/>
</dbReference>
<feature type="transmembrane region" description="Helical" evidence="9">
    <location>
        <begin position="810"/>
        <end position="833"/>
    </location>
</feature>
<comment type="subcellular location">
    <subcellularLocation>
        <location evidence="1">Membrane</location>
        <topology evidence="1">Multi-pass membrane protein</topology>
    </subcellularLocation>
</comment>
<feature type="transmembrane region" description="Helical" evidence="9">
    <location>
        <begin position="706"/>
        <end position="725"/>
    </location>
</feature>
<protein>
    <recommendedName>
        <fullName evidence="10">PLAT domain-containing protein</fullName>
    </recommendedName>
</protein>
<dbReference type="PANTHER" id="PTHR10877:SF194">
    <property type="entry name" value="LOCATION OF VULVA DEFECTIVE 1"/>
    <property type="match status" value="1"/>
</dbReference>
<evidence type="ECO:0000256" key="7">
    <source>
        <dbReference type="PROSITE-ProRule" id="PRU00152"/>
    </source>
</evidence>
<keyword evidence="3 9" id="KW-0812">Transmembrane</keyword>
<dbReference type="InterPro" id="IPR046791">
    <property type="entry name" value="Polycystin_dom"/>
</dbReference>
<gene>
    <name evidence="11" type="ORF">OKA104_LOCUS21971</name>
</gene>
<evidence type="ECO:0000256" key="3">
    <source>
        <dbReference type="ARBA" id="ARBA00022692"/>
    </source>
</evidence>
<dbReference type="Pfam" id="PF01477">
    <property type="entry name" value="PLAT"/>
    <property type="match status" value="1"/>
</dbReference>
<feature type="transmembrane region" description="Helical" evidence="9">
    <location>
        <begin position="746"/>
        <end position="768"/>
    </location>
</feature>
<feature type="transmembrane region" description="Helical" evidence="9">
    <location>
        <begin position="267"/>
        <end position="290"/>
    </location>
</feature>
<proteinExistence type="inferred from homology"/>
<dbReference type="InterPro" id="IPR013122">
    <property type="entry name" value="PKD1_2_channel"/>
</dbReference>
<keyword evidence="5 9" id="KW-1133">Transmembrane helix</keyword>
<feature type="transmembrane region" description="Helical" evidence="9">
    <location>
        <begin position="200"/>
        <end position="221"/>
    </location>
</feature>
<dbReference type="PANTHER" id="PTHR10877">
    <property type="entry name" value="POLYCYSTIN FAMILY MEMBER"/>
    <property type="match status" value="1"/>
</dbReference>
<keyword evidence="4" id="KW-0732">Signal</keyword>
<dbReference type="Pfam" id="PF20519">
    <property type="entry name" value="Polycystin_dom"/>
    <property type="match status" value="1"/>
</dbReference>
<evidence type="ECO:0000256" key="2">
    <source>
        <dbReference type="ARBA" id="ARBA00007200"/>
    </source>
</evidence>
<evidence type="ECO:0000256" key="5">
    <source>
        <dbReference type="ARBA" id="ARBA00022989"/>
    </source>
</evidence>
<dbReference type="GO" id="GO:0016020">
    <property type="term" value="C:membrane"/>
    <property type="evidence" value="ECO:0007669"/>
    <property type="project" value="UniProtKB-SubCell"/>
</dbReference>
<evidence type="ECO:0000256" key="6">
    <source>
        <dbReference type="ARBA" id="ARBA00023136"/>
    </source>
</evidence>
<reference evidence="11" key="1">
    <citation type="submission" date="2021-02" db="EMBL/GenBank/DDBJ databases">
        <authorList>
            <person name="Nowell W R."/>
        </authorList>
    </citation>
    <scope>NUCLEOTIDE SEQUENCE</scope>
</reference>
<evidence type="ECO:0000256" key="9">
    <source>
        <dbReference type="SAM" id="Phobius"/>
    </source>
</evidence>
<evidence type="ECO:0000259" key="10">
    <source>
        <dbReference type="PROSITE" id="PS50095"/>
    </source>
</evidence>
<dbReference type="InterPro" id="IPR051223">
    <property type="entry name" value="Polycystin"/>
</dbReference>
<comment type="similarity">
    <text evidence="2">Belongs to the polycystin family.</text>
</comment>
<feature type="transmembrane region" description="Helical" evidence="9">
    <location>
        <begin position="153"/>
        <end position="171"/>
    </location>
</feature>
<dbReference type="InterPro" id="IPR001024">
    <property type="entry name" value="PLAT/LH2_dom"/>
</dbReference>
<dbReference type="Pfam" id="PF08016">
    <property type="entry name" value="PKD_channel"/>
    <property type="match status" value="1"/>
</dbReference>
<feature type="compositionally biased region" description="Polar residues" evidence="8">
    <location>
        <begin position="229"/>
        <end position="239"/>
    </location>
</feature>
<feature type="domain" description="PLAT" evidence="10">
    <location>
        <begin position="1"/>
        <end position="107"/>
    </location>
</feature>
<dbReference type="Proteomes" id="UP000663881">
    <property type="component" value="Unassembled WGS sequence"/>
</dbReference>
<feature type="transmembrane region" description="Helical" evidence="9">
    <location>
        <begin position="310"/>
        <end position="336"/>
    </location>
</feature>
<evidence type="ECO:0000256" key="4">
    <source>
        <dbReference type="ARBA" id="ARBA00022729"/>
    </source>
</evidence>
<evidence type="ECO:0000313" key="11">
    <source>
        <dbReference type="EMBL" id="CAF3859779.1"/>
    </source>
</evidence>